<dbReference type="RefSeq" id="WP_139170927.1">
    <property type="nucleotide sequence ID" value="NZ_FNNJ01000002.1"/>
</dbReference>
<dbReference type="EMBL" id="FNNJ01000002">
    <property type="protein sequence ID" value="SDW83982.1"/>
    <property type="molecule type" value="Genomic_DNA"/>
</dbReference>
<evidence type="ECO:0000313" key="5">
    <source>
        <dbReference type="Proteomes" id="UP000199595"/>
    </source>
</evidence>
<organism evidence="4 5">
    <name type="scientific">Lutibacter oricola</name>
    <dbReference type="NCBI Taxonomy" id="762486"/>
    <lineage>
        <taxon>Bacteria</taxon>
        <taxon>Pseudomonadati</taxon>
        <taxon>Bacteroidota</taxon>
        <taxon>Flavobacteriia</taxon>
        <taxon>Flavobacteriales</taxon>
        <taxon>Flavobacteriaceae</taxon>
        <taxon>Lutibacter</taxon>
    </lineage>
</organism>
<feature type="domain" description="Sialate O-acetylesterase" evidence="3">
    <location>
        <begin position="107"/>
        <end position="351"/>
    </location>
</feature>
<keyword evidence="5" id="KW-1185">Reference proteome</keyword>
<dbReference type="OrthoDB" id="9816001at2"/>
<dbReference type="Gene3D" id="3.40.50.1110">
    <property type="entry name" value="SGNH hydrolase"/>
    <property type="match status" value="1"/>
</dbReference>
<gene>
    <name evidence="4" type="ORF">SAMN05444411_102284</name>
</gene>
<keyword evidence="1" id="KW-0378">Hydrolase</keyword>
<sequence>MNKITKFLFSFLVIWIVFSPTNAQTKLANIFNSHMVLQRNTEVHIWGKDAPNTTIELEASWGKQAKTKTNSKGVWKTTIKTTNAGGPYTLKVNGSQNIVLEDILLGEVWLCGGQSNMAMKLEGNIGQHIEGSNSAILKSTNSQLRFFTVKKAVSETPLDECEGTWEVSNPKSAAKFSAVGYFFGKMIQESLGVPVGLISSNVGATPAEAWTSKEILDSEFPNFKSDAPKKSENRTPSVLFNGMINPLIPFTIKGSIWYQGEGNRWNPEQYSRLFPAMIKNWRAKWKQGNFPFYFVQLAPFGNNIEGWVGIQQAQLKTMLTVPKTGMAVINDIGYKTRIHPPKKREVGERLALWALKKDYNIEGIVHSGPIFKSMKIEESKALISFNEAPLGITSLGKELANFEIAGTDGVYHTANAKIVEKGKTLQVWSNKVTKPKNVRYGWTSYIEASLFNTAGLPASAFCTESWENIFKK</sequence>
<dbReference type="AlphaFoldDB" id="A0A1H2WTM3"/>
<dbReference type="Pfam" id="PF03629">
    <property type="entry name" value="SASA"/>
    <property type="match status" value="1"/>
</dbReference>
<dbReference type="InterPro" id="IPR005181">
    <property type="entry name" value="SASA"/>
</dbReference>
<protein>
    <submittedName>
        <fullName evidence="4">Sialate O-acetylesterase</fullName>
    </submittedName>
</protein>
<dbReference type="InterPro" id="IPR036514">
    <property type="entry name" value="SGNH_hydro_sf"/>
</dbReference>
<evidence type="ECO:0000313" key="4">
    <source>
        <dbReference type="EMBL" id="SDW83982.1"/>
    </source>
</evidence>
<dbReference type="GO" id="GO:0001681">
    <property type="term" value="F:sialate O-acetylesterase activity"/>
    <property type="evidence" value="ECO:0007669"/>
    <property type="project" value="InterPro"/>
</dbReference>
<dbReference type="SUPFAM" id="SSF52266">
    <property type="entry name" value="SGNH hydrolase"/>
    <property type="match status" value="1"/>
</dbReference>
<dbReference type="PANTHER" id="PTHR22901">
    <property type="entry name" value="SIALATE O-ACETYLESTERASE"/>
    <property type="match status" value="1"/>
</dbReference>
<evidence type="ECO:0000256" key="1">
    <source>
        <dbReference type="ARBA" id="ARBA00022801"/>
    </source>
</evidence>
<dbReference type="InterPro" id="IPR039329">
    <property type="entry name" value="SIAE"/>
</dbReference>
<accession>A0A1H2WTM3</accession>
<keyword evidence="2" id="KW-0732">Signal</keyword>
<dbReference type="STRING" id="762486.SAMN05444411_102284"/>
<dbReference type="GO" id="GO:0005975">
    <property type="term" value="P:carbohydrate metabolic process"/>
    <property type="evidence" value="ECO:0007669"/>
    <property type="project" value="TreeGrafter"/>
</dbReference>
<dbReference type="PANTHER" id="PTHR22901:SF0">
    <property type="entry name" value="SIALATE O-ACETYLESTERASE"/>
    <property type="match status" value="1"/>
</dbReference>
<feature type="chain" id="PRO_5011690657" evidence="2">
    <location>
        <begin position="24"/>
        <end position="472"/>
    </location>
</feature>
<evidence type="ECO:0000259" key="3">
    <source>
        <dbReference type="Pfam" id="PF03629"/>
    </source>
</evidence>
<evidence type="ECO:0000256" key="2">
    <source>
        <dbReference type="SAM" id="SignalP"/>
    </source>
</evidence>
<name>A0A1H2WTM3_9FLAO</name>
<dbReference type="Proteomes" id="UP000199595">
    <property type="component" value="Unassembled WGS sequence"/>
</dbReference>
<feature type="signal peptide" evidence="2">
    <location>
        <begin position="1"/>
        <end position="23"/>
    </location>
</feature>
<proteinExistence type="predicted"/>
<reference evidence="4 5" key="1">
    <citation type="submission" date="2016-10" db="EMBL/GenBank/DDBJ databases">
        <authorList>
            <person name="de Groot N.N."/>
        </authorList>
    </citation>
    <scope>NUCLEOTIDE SEQUENCE [LARGE SCALE GENOMIC DNA]</scope>
    <source>
        <strain evidence="4 5">DSM 24956</strain>
    </source>
</reference>